<organism evidence="2 3">
    <name type="scientific">Rhizophagus irregularis</name>
    <dbReference type="NCBI Taxonomy" id="588596"/>
    <lineage>
        <taxon>Eukaryota</taxon>
        <taxon>Fungi</taxon>
        <taxon>Fungi incertae sedis</taxon>
        <taxon>Mucoromycota</taxon>
        <taxon>Glomeromycotina</taxon>
        <taxon>Glomeromycetes</taxon>
        <taxon>Glomerales</taxon>
        <taxon>Glomeraceae</taxon>
        <taxon>Rhizophagus</taxon>
    </lineage>
</organism>
<proteinExistence type="predicted"/>
<evidence type="ECO:0000313" key="3">
    <source>
        <dbReference type="Proteomes" id="UP000233469"/>
    </source>
</evidence>
<gene>
    <name evidence="2" type="ORF">RhiirC2_758224</name>
</gene>
<keyword evidence="1" id="KW-0472">Membrane</keyword>
<name>A0A2N1MPF5_9GLOM</name>
<dbReference type="AlphaFoldDB" id="A0A2N1MPF5"/>
<keyword evidence="1" id="KW-0812">Transmembrane</keyword>
<accession>A0A2N1MPF5</accession>
<sequence length="56" mass="6477">MTRMTGLTHHHYNDNLTFPTPCLLSILGFALVTILISINIKYEKLKPVYLNLEFNI</sequence>
<evidence type="ECO:0000256" key="1">
    <source>
        <dbReference type="SAM" id="Phobius"/>
    </source>
</evidence>
<protein>
    <submittedName>
        <fullName evidence="2">Uncharacterized protein</fullName>
    </submittedName>
</protein>
<evidence type="ECO:0000313" key="2">
    <source>
        <dbReference type="EMBL" id="PKK63468.1"/>
    </source>
</evidence>
<dbReference type="Proteomes" id="UP000233469">
    <property type="component" value="Unassembled WGS sequence"/>
</dbReference>
<dbReference type="EMBL" id="LLXL01001647">
    <property type="protein sequence ID" value="PKK63468.1"/>
    <property type="molecule type" value="Genomic_DNA"/>
</dbReference>
<comment type="caution">
    <text evidence="2">The sequence shown here is derived from an EMBL/GenBank/DDBJ whole genome shotgun (WGS) entry which is preliminary data.</text>
</comment>
<feature type="transmembrane region" description="Helical" evidence="1">
    <location>
        <begin position="16"/>
        <end position="38"/>
    </location>
</feature>
<keyword evidence="1" id="KW-1133">Transmembrane helix</keyword>
<reference evidence="2 3" key="2">
    <citation type="submission" date="2017-10" db="EMBL/GenBank/DDBJ databases">
        <title>Extensive intraspecific genome diversity in a model arbuscular mycorrhizal fungus.</title>
        <authorList>
            <person name="Chen E.C.H."/>
            <person name="Morin E."/>
            <person name="Baudet D."/>
            <person name="Noel J."/>
            <person name="Ndikumana S."/>
            <person name="Charron P."/>
            <person name="St-Onge C."/>
            <person name="Giorgi J."/>
            <person name="Grigoriev I.V."/>
            <person name="Roux C."/>
            <person name="Martin F.M."/>
            <person name="Corradi N."/>
        </authorList>
    </citation>
    <scope>NUCLEOTIDE SEQUENCE [LARGE SCALE GENOMIC DNA]</scope>
    <source>
        <strain evidence="2 3">C2</strain>
    </source>
</reference>
<reference evidence="2 3" key="1">
    <citation type="submission" date="2016-04" db="EMBL/GenBank/DDBJ databases">
        <title>Genome analyses suggest a sexual origin of heterokaryosis in a supposedly ancient asexual fungus.</title>
        <authorList>
            <person name="Ropars J."/>
            <person name="Sedzielewska K."/>
            <person name="Noel J."/>
            <person name="Charron P."/>
            <person name="Farinelli L."/>
            <person name="Marton T."/>
            <person name="Kruger M."/>
            <person name="Pelin A."/>
            <person name="Brachmann A."/>
            <person name="Corradi N."/>
        </authorList>
    </citation>
    <scope>NUCLEOTIDE SEQUENCE [LARGE SCALE GENOMIC DNA]</scope>
    <source>
        <strain evidence="2 3">C2</strain>
    </source>
</reference>